<feature type="domain" description="RNA polymerase sigma-70 region 2" evidence="1">
    <location>
        <begin position="27"/>
        <end position="91"/>
    </location>
</feature>
<proteinExistence type="predicted"/>
<evidence type="ECO:0000313" key="3">
    <source>
        <dbReference type="Proteomes" id="UP000191056"/>
    </source>
</evidence>
<comment type="caution">
    <text evidence="2">The sequence shown here is derived from an EMBL/GenBank/DDBJ whole genome shotgun (WGS) entry which is preliminary data.</text>
</comment>
<dbReference type="AlphaFoldDB" id="A0A1V4J108"/>
<dbReference type="OrthoDB" id="1901170at2"/>
<dbReference type="GO" id="GO:0006352">
    <property type="term" value="P:DNA-templated transcription initiation"/>
    <property type="evidence" value="ECO:0007669"/>
    <property type="project" value="InterPro"/>
</dbReference>
<accession>A0A1V4J108</accession>
<dbReference type="EMBL" id="MZGT01000003">
    <property type="protein sequence ID" value="OPJ65982.1"/>
    <property type="molecule type" value="Genomic_DNA"/>
</dbReference>
<dbReference type="GO" id="GO:0003700">
    <property type="term" value="F:DNA-binding transcription factor activity"/>
    <property type="evidence" value="ECO:0007669"/>
    <property type="project" value="InterPro"/>
</dbReference>
<gene>
    <name evidence="2" type="ORF">CLCHR_03400</name>
</gene>
<dbReference type="RefSeq" id="WP_079437924.1">
    <property type="nucleotide sequence ID" value="NZ_MZGT01000003.1"/>
</dbReference>
<dbReference type="InterPro" id="IPR014284">
    <property type="entry name" value="RNA_pol_sigma-70_dom"/>
</dbReference>
<dbReference type="Pfam" id="PF04542">
    <property type="entry name" value="Sigma70_r2"/>
    <property type="match status" value="1"/>
</dbReference>
<dbReference type="InterPro" id="IPR007627">
    <property type="entry name" value="RNA_pol_sigma70_r2"/>
</dbReference>
<dbReference type="STRING" id="225345.CLCHR_03400"/>
<evidence type="ECO:0000259" key="1">
    <source>
        <dbReference type="Pfam" id="PF04542"/>
    </source>
</evidence>
<dbReference type="NCBIfam" id="TIGR02937">
    <property type="entry name" value="sigma70-ECF"/>
    <property type="match status" value="1"/>
</dbReference>
<dbReference type="SUPFAM" id="SSF88946">
    <property type="entry name" value="Sigma2 domain of RNA polymerase sigma factors"/>
    <property type="match status" value="1"/>
</dbReference>
<sequence>MDFNYVEELVYRGKNGDQLSKEKLALEFKPLIINISKRTFIDGYEIYDLHNECYKSLFKCLKLYNLEKHSFVAYATNAIKNNMNDLIKRTKTKSSTDGNDALSLHDDVEKDLPSNDIDLEDLLCNECDYIDLRFALNNLTEEEKELIDFIFFKDNTIQTYAYIKNMAYSTASLKKKVTLKKLFCYINQIYNNPQIKGLQG</sequence>
<reference evidence="2 3" key="1">
    <citation type="submission" date="2017-03" db="EMBL/GenBank/DDBJ databases">
        <title>Genome sequence of Clostridium chromiireducens DSM 23318.</title>
        <authorList>
            <person name="Poehlein A."/>
            <person name="Daniel R."/>
        </authorList>
    </citation>
    <scope>NUCLEOTIDE SEQUENCE [LARGE SCALE GENOMIC DNA]</scope>
    <source>
        <strain evidence="2 3">DSM 23318</strain>
    </source>
</reference>
<protein>
    <submittedName>
        <fullName evidence="2">RNA polymerase factor sigma-70</fullName>
    </submittedName>
</protein>
<dbReference type="SUPFAM" id="SSF88659">
    <property type="entry name" value="Sigma3 and sigma4 domains of RNA polymerase sigma factors"/>
    <property type="match status" value="1"/>
</dbReference>
<organism evidence="2 3">
    <name type="scientific">Clostridium chromiireducens</name>
    <dbReference type="NCBI Taxonomy" id="225345"/>
    <lineage>
        <taxon>Bacteria</taxon>
        <taxon>Bacillati</taxon>
        <taxon>Bacillota</taxon>
        <taxon>Clostridia</taxon>
        <taxon>Eubacteriales</taxon>
        <taxon>Clostridiaceae</taxon>
        <taxon>Clostridium</taxon>
    </lineage>
</organism>
<dbReference type="InterPro" id="IPR013325">
    <property type="entry name" value="RNA_pol_sigma_r2"/>
</dbReference>
<name>A0A1V4J108_9CLOT</name>
<dbReference type="Proteomes" id="UP000191056">
    <property type="component" value="Unassembled WGS sequence"/>
</dbReference>
<dbReference type="Gene3D" id="1.10.1740.10">
    <property type="match status" value="1"/>
</dbReference>
<keyword evidence="3" id="KW-1185">Reference proteome</keyword>
<evidence type="ECO:0000313" key="2">
    <source>
        <dbReference type="EMBL" id="OPJ65982.1"/>
    </source>
</evidence>
<dbReference type="InterPro" id="IPR013324">
    <property type="entry name" value="RNA_pol_sigma_r3/r4-like"/>
</dbReference>